<evidence type="ECO:0000313" key="2">
    <source>
        <dbReference type="Proteomes" id="UP000825935"/>
    </source>
</evidence>
<sequence>MPMCLLFLEAMKILCIERMSSASAVIKRVGANKAMRKRPAYWGSDKNPWKGNNKGCFMWQLPTTWHPWDVHAIIYAFMYGKEDYQKRNGLTSRFEEGNASVVGDQILGG</sequence>
<organism evidence="1 2">
    <name type="scientific">Ceratopteris richardii</name>
    <name type="common">Triangle waterfern</name>
    <dbReference type="NCBI Taxonomy" id="49495"/>
    <lineage>
        <taxon>Eukaryota</taxon>
        <taxon>Viridiplantae</taxon>
        <taxon>Streptophyta</taxon>
        <taxon>Embryophyta</taxon>
        <taxon>Tracheophyta</taxon>
        <taxon>Polypodiopsida</taxon>
        <taxon>Polypodiidae</taxon>
        <taxon>Polypodiales</taxon>
        <taxon>Pteridineae</taxon>
        <taxon>Pteridaceae</taxon>
        <taxon>Parkerioideae</taxon>
        <taxon>Ceratopteris</taxon>
    </lineage>
</organism>
<dbReference type="AlphaFoldDB" id="A0A8T2U1X7"/>
<dbReference type="Proteomes" id="UP000825935">
    <property type="component" value="Chromosome 10"/>
</dbReference>
<dbReference type="EMBL" id="CM035415">
    <property type="protein sequence ID" value="KAH7427793.1"/>
    <property type="molecule type" value="Genomic_DNA"/>
</dbReference>
<comment type="caution">
    <text evidence="1">The sequence shown here is derived from an EMBL/GenBank/DDBJ whole genome shotgun (WGS) entry which is preliminary data.</text>
</comment>
<name>A0A8T2U1X7_CERRI</name>
<proteinExistence type="predicted"/>
<protein>
    <submittedName>
        <fullName evidence="1">Uncharacterized protein</fullName>
    </submittedName>
</protein>
<reference evidence="1" key="1">
    <citation type="submission" date="2021-08" db="EMBL/GenBank/DDBJ databases">
        <title>WGS assembly of Ceratopteris richardii.</title>
        <authorList>
            <person name="Marchant D.B."/>
            <person name="Chen G."/>
            <person name="Jenkins J."/>
            <person name="Shu S."/>
            <person name="Leebens-Mack J."/>
            <person name="Grimwood J."/>
            <person name="Schmutz J."/>
            <person name="Soltis P."/>
            <person name="Soltis D."/>
            <person name="Chen Z.-H."/>
        </authorList>
    </citation>
    <scope>NUCLEOTIDE SEQUENCE</scope>
    <source>
        <strain evidence="1">Whitten #5841</strain>
        <tissue evidence="1">Leaf</tissue>
    </source>
</reference>
<accession>A0A8T2U1X7</accession>
<evidence type="ECO:0000313" key="1">
    <source>
        <dbReference type="EMBL" id="KAH7427793.1"/>
    </source>
</evidence>
<gene>
    <name evidence="1" type="ORF">KP509_10G060300</name>
</gene>
<keyword evidence="2" id="KW-1185">Reference proteome</keyword>